<accession>A0ABT4S5D4</accession>
<dbReference type="RefSeq" id="WP_270153042.1">
    <property type="nucleotide sequence ID" value="NZ_JAPNNL010000005.1"/>
</dbReference>
<gene>
    <name evidence="2" type="ORF">OUY22_02475</name>
</gene>
<dbReference type="SUPFAM" id="SSF52540">
    <property type="entry name" value="P-loop containing nucleoside triphosphate hydrolases"/>
    <property type="match status" value="1"/>
</dbReference>
<dbReference type="Pfam" id="PF00625">
    <property type="entry name" value="Guanylate_kin"/>
    <property type="match status" value="1"/>
</dbReference>
<dbReference type="GO" id="GO:0016301">
    <property type="term" value="F:kinase activity"/>
    <property type="evidence" value="ECO:0007669"/>
    <property type="project" value="UniProtKB-KW"/>
</dbReference>
<keyword evidence="3" id="KW-1185">Reference proteome</keyword>
<dbReference type="EMBL" id="JAPNNL010000005">
    <property type="protein sequence ID" value="MDA0632268.1"/>
    <property type="molecule type" value="Genomic_DNA"/>
</dbReference>
<sequence>MRGVVLYGPPASGKSTVTAALTALDPRFVLLRKLKAGIPRGSEYEFVSFERLAELRAARRLLVESHRYGNAYAVDRHQVEQITEAGQVPVVHMGTVDDVRRLVDAGRWLVVLLWVSREMCERRSRERGDDDTAERLRAWDETLADLHAHDDGLFACRFQTDEITSAKVARLVAWIFADQQAAASPHRADPVGIYHA</sequence>
<name>A0ABT4S5D4_9ACTN</name>
<dbReference type="InterPro" id="IPR008145">
    <property type="entry name" value="GK/Ca_channel_bsu"/>
</dbReference>
<evidence type="ECO:0000313" key="3">
    <source>
        <dbReference type="Proteomes" id="UP001144036"/>
    </source>
</evidence>
<keyword evidence="2" id="KW-0418">Kinase</keyword>
<evidence type="ECO:0000313" key="2">
    <source>
        <dbReference type="EMBL" id="MDA0632268.1"/>
    </source>
</evidence>
<comment type="caution">
    <text evidence="2">The sequence shown here is derived from an EMBL/GenBank/DDBJ whole genome shotgun (WGS) entry which is preliminary data.</text>
</comment>
<reference evidence="2" key="1">
    <citation type="submission" date="2022-11" db="EMBL/GenBank/DDBJ databases">
        <title>Nonomuraea corallina sp. nov., a new species of the genus Nonomuraea isolated from sea side sediment in Thai sea.</title>
        <authorList>
            <person name="Ngamcharungchit C."/>
            <person name="Matsumoto A."/>
            <person name="Suriyachadkun C."/>
            <person name="Panbangred W."/>
            <person name="Inahashi Y."/>
            <person name="Intra B."/>
        </authorList>
    </citation>
    <scope>NUCLEOTIDE SEQUENCE</scope>
    <source>
        <strain evidence="2">MCN248</strain>
    </source>
</reference>
<organism evidence="2 3">
    <name type="scientific">Nonomuraea corallina</name>
    <dbReference type="NCBI Taxonomy" id="2989783"/>
    <lineage>
        <taxon>Bacteria</taxon>
        <taxon>Bacillati</taxon>
        <taxon>Actinomycetota</taxon>
        <taxon>Actinomycetes</taxon>
        <taxon>Streptosporangiales</taxon>
        <taxon>Streptosporangiaceae</taxon>
        <taxon>Nonomuraea</taxon>
    </lineage>
</organism>
<dbReference type="Proteomes" id="UP001144036">
    <property type="component" value="Unassembled WGS sequence"/>
</dbReference>
<keyword evidence="2" id="KW-0808">Transferase</keyword>
<protein>
    <submittedName>
        <fullName evidence="2">Guanylate kinase</fullName>
    </submittedName>
</protein>
<proteinExistence type="predicted"/>
<dbReference type="InterPro" id="IPR027417">
    <property type="entry name" value="P-loop_NTPase"/>
</dbReference>
<dbReference type="Gene3D" id="3.40.50.300">
    <property type="entry name" value="P-loop containing nucleotide triphosphate hydrolases"/>
    <property type="match status" value="1"/>
</dbReference>
<evidence type="ECO:0000259" key="1">
    <source>
        <dbReference type="Pfam" id="PF00625"/>
    </source>
</evidence>
<feature type="domain" description="Guanylate kinase/L-type calcium channel beta subunit" evidence="1">
    <location>
        <begin position="1"/>
        <end position="134"/>
    </location>
</feature>